<dbReference type="EMBL" id="EQ962656">
    <property type="protein sequence ID" value="EED16396.1"/>
    <property type="molecule type" value="Genomic_DNA"/>
</dbReference>
<sequence>MSRISPNQFLLSSSLIGLVAVLTGGAQGVGQSLVEQLHSAGAKIIFGDVDDKLSTNLVSALNQNDTEETKRVHFVHCDTSNYTDQLRLFQTAYKLYSRIDIVIANAGIAIHRDPFAPTLDSEESILIAPNTAEIDVNLKGPLYTTRLGLHYLRKNDPSRTNGYKGDIVLVSSIAGFKECEGLTTYTASKHGVIGLMRGLALQGEKEGIRINTICPWMTKTRLVTGIEQGWYNLGLPANEPEDVARAILICATANRSKSQRHEGAVLPFSGKIVWVGGGKSYEIEDRIRALEPEWLGRENSEVLKKGQEYLHSGKTSWDASS</sequence>
<dbReference type="InterPro" id="IPR002347">
    <property type="entry name" value="SDR_fam"/>
</dbReference>
<dbReference type="VEuPathDB" id="FungiDB:TSTA_014880"/>
<feature type="chain" id="PRO_5002877599" evidence="5">
    <location>
        <begin position="29"/>
        <end position="321"/>
    </location>
</feature>
<dbReference type="PRINTS" id="PR00080">
    <property type="entry name" value="SDRFAMILY"/>
</dbReference>
<keyword evidence="2" id="KW-0521">NADP</keyword>
<dbReference type="PRINTS" id="PR00081">
    <property type="entry name" value="GDHRDH"/>
</dbReference>
<accession>B8MHR6</accession>
<reference evidence="7" key="1">
    <citation type="journal article" date="2015" name="Genome Announc.">
        <title>Genome sequence of the AIDS-associated pathogen Penicillium marneffei (ATCC18224) and its near taxonomic relative Talaromyces stipitatus (ATCC10500).</title>
        <authorList>
            <person name="Nierman W.C."/>
            <person name="Fedorova-Abrams N.D."/>
            <person name="Andrianopoulos A."/>
        </authorList>
    </citation>
    <scope>NUCLEOTIDE SEQUENCE [LARGE SCALE GENOMIC DNA]</scope>
    <source>
        <strain evidence="7">ATCC 10500 / CBS 375.48 / QM 6759 / NRRL 1006</strain>
    </source>
</reference>
<proteinExistence type="inferred from homology"/>
<evidence type="ECO:0000256" key="4">
    <source>
        <dbReference type="RuleBase" id="RU000363"/>
    </source>
</evidence>
<evidence type="ECO:0000256" key="1">
    <source>
        <dbReference type="ARBA" id="ARBA00006484"/>
    </source>
</evidence>
<dbReference type="HOGENOM" id="CLU_010194_13_1_1"/>
<dbReference type="GeneID" id="8107871"/>
<keyword evidence="3" id="KW-0560">Oxidoreductase</keyword>
<dbReference type="GO" id="GO:0005737">
    <property type="term" value="C:cytoplasm"/>
    <property type="evidence" value="ECO:0007669"/>
    <property type="project" value="TreeGrafter"/>
</dbReference>
<organism evidence="6 7">
    <name type="scientific">Talaromyces stipitatus (strain ATCC 10500 / CBS 375.48 / QM 6759 / NRRL 1006)</name>
    <name type="common">Penicillium stipitatum</name>
    <dbReference type="NCBI Taxonomy" id="441959"/>
    <lineage>
        <taxon>Eukaryota</taxon>
        <taxon>Fungi</taxon>
        <taxon>Dikarya</taxon>
        <taxon>Ascomycota</taxon>
        <taxon>Pezizomycotina</taxon>
        <taxon>Eurotiomycetes</taxon>
        <taxon>Eurotiomycetidae</taxon>
        <taxon>Eurotiales</taxon>
        <taxon>Trichocomaceae</taxon>
        <taxon>Talaromyces</taxon>
        <taxon>Talaromyces sect. Talaromyces</taxon>
    </lineage>
</organism>
<dbReference type="InterPro" id="IPR020904">
    <property type="entry name" value="Sc_DH/Rdtase_CS"/>
</dbReference>
<dbReference type="PANTHER" id="PTHR44229">
    <property type="entry name" value="15-HYDROXYPROSTAGLANDIN DEHYDROGENASE [NAD(+)]"/>
    <property type="match status" value="1"/>
</dbReference>
<dbReference type="OrthoDB" id="5371740at2759"/>
<dbReference type="STRING" id="441959.B8MHR6"/>
<feature type="signal peptide" evidence="5">
    <location>
        <begin position="1"/>
        <end position="28"/>
    </location>
</feature>
<gene>
    <name evidence="6" type="ORF">TSTA_014880</name>
</gene>
<dbReference type="InterPro" id="IPR036291">
    <property type="entry name" value="NAD(P)-bd_dom_sf"/>
</dbReference>
<dbReference type="OMA" id="IAGFKEC"/>
<dbReference type="GO" id="GO:0016616">
    <property type="term" value="F:oxidoreductase activity, acting on the CH-OH group of donors, NAD or NADP as acceptor"/>
    <property type="evidence" value="ECO:0007669"/>
    <property type="project" value="TreeGrafter"/>
</dbReference>
<evidence type="ECO:0000313" key="7">
    <source>
        <dbReference type="Proteomes" id="UP000001745"/>
    </source>
</evidence>
<dbReference type="PROSITE" id="PS00061">
    <property type="entry name" value="ADH_SHORT"/>
    <property type="match status" value="1"/>
</dbReference>
<dbReference type="InParanoid" id="B8MHR6"/>
<dbReference type="Proteomes" id="UP000001745">
    <property type="component" value="Unassembled WGS sequence"/>
</dbReference>
<evidence type="ECO:0000256" key="5">
    <source>
        <dbReference type="SAM" id="SignalP"/>
    </source>
</evidence>
<dbReference type="SUPFAM" id="SSF51735">
    <property type="entry name" value="NAD(P)-binding Rossmann-fold domains"/>
    <property type="match status" value="1"/>
</dbReference>
<dbReference type="PANTHER" id="PTHR44229:SF4">
    <property type="entry name" value="15-HYDROXYPROSTAGLANDIN DEHYDROGENASE [NAD(+)]"/>
    <property type="match status" value="1"/>
</dbReference>
<evidence type="ECO:0000313" key="6">
    <source>
        <dbReference type="EMBL" id="EED16396.1"/>
    </source>
</evidence>
<evidence type="ECO:0000256" key="3">
    <source>
        <dbReference type="ARBA" id="ARBA00023002"/>
    </source>
</evidence>
<keyword evidence="7" id="KW-1185">Reference proteome</keyword>
<name>B8MHR6_TALSN</name>
<dbReference type="AlphaFoldDB" id="B8MHR6"/>
<protein>
    <submittedName>
        <fullName evidence="6">Estradiol 17 beta-dehydrogenase, putative</fullName>
    </submittedName>
</protein>
<dbReference type="PhylomeDB" id="B8MHR6"/>
<keyword evidence="5" id="KW-0732">Signal</keyword>
<dbReference type="RefSeq" id="XP_002483630.1">
    <property type="nucleotide sequence ID" value="XM_002483585.1"/>
</dbReference>
<dbReference type="eggNOG" id="KOG0725">
    <property type="taxonomic scope" value="Eukaryota"/>
</dbReference>
<dbReference type="Pfam" id="PF00106">
    <property type="entry name" value="adh_short"/>
    <property type="match status" value="1"/>
</dbReference>
<dbReference type="Gene3D" id="3.40.50.720">
    <property type="entry name" value="NAD(P)-binding Rossmann-like Domain"/>
    <property type="match status" value="1"/>
</dbReference>
<evidence type="ECO:0000256" key="2">
    <source>
        <dbReference type="ARBA" id="ARBA00022857"/>
    </source>
</evidence>
<comment type="similarity">
    <text evidence="1 4">Belongs to the short-chain dehydrogenases/reductases (SDR) family.</text>
</comment>